<evidence type="ECO:0000259" key="1">
    <source>
        <dbReference type="PROSITE" id="PS50181"/>
    </source>
</evidence>
<protein>
    <recommendedName>
        <fullName evidence="1">F-box domain-containing protein</fullName>
    </recommendedName>
</protein>
<comment type="caution">
    <text evidence="2">The sequence shown here is derived from an EMBL/GenBank/DDBJ whole genome shotgun (WGS) entry which is preliminary data.</text>
</comment>
<accession>A0A8J5QLR0</accession>
<proteinExistence type="predicted"/>
<dbReference type="EMBL" id="JAGSYN010000159">
    <property type="protein sequence ID" value="KAG7662906.1"/>
    <property type="molecule type" value="Genomic_DNA"/>
</dbReference>
<reference evidence="2 3" key="1">
    <citation type="journal article" date="2021" name="DNA Res.">
        <title>Genome analysis of Candida subhashii reveals its hybrid nature and dual mitochondrial genome conformations.</title>
        <authorList>
            <person name="Mixao V."/>
            <person name="Hegedusova E."/>
            <person name="Saus E."/>
            <person name="Pryszcz L.P."/>
            <person name="Cillingova A."/>
            <person name="Nosek J."/>
            <person name="Gabaldon T."/>
        </authorList>
    </citation>
    <scope>NUCLEOTIDE SEQUENCE [LARGE SCALE GENOMIC DNA]</scope>
    <source>
        <strain evidence="2 3">CBS 10753</strain>
    </source>
</reference>
<dbReference type="AlphaFoldDB" id="A0A8J5QLR0"/>
<gene>
    <name evidence="2" type="ORF">J8A68_003590</name>
</gene>
<dbReference type="Proteomes" id="UP000694255">
    <property type="component" value="Unassembled WGS sequence"/>
</dbReference>
<organism evidence="2 3">
    <name type="scientific">[Candida] subhashii</name>
    <dbReference type="NCBI Taxonomy" id="561895"/>
    <lineage>
        <taxon>Eukaryota</taxon>
        <taxon>Fungi</taxon>
        <taxon>Dikarya</taxon>
        <taxon>Ascomycota</taxon>
        <taxon>Saccharomycotina</taxon>
        <taxon>Pichiomycetes</taxon>
        <taxon>Debaryomycetaceae</taxon>
        <taxon>Spathaspora</taxon>
    </lineage>
</organism>
<keyword evidence="3" id="KW-1185">Reference proteome</keyword>
<evidence type="ECO:0000313" key="2">
    <source>
        <dbReference type="EMBL" id="KAG7662906.1"/>
    </source>
</evidence>
<feature type="domain" description="F-box" evidence="1">
    <location>
        <begin position="6"/>
        <end position="51"/>
    </location>
</feature>
<dbReference type="GeneID" id="73470390"/>
<evidence type="ECO:0000313" key="3">
    <source>
        <dbReference type="Proteomes" id="UP000694255"/>
    </source>
</evidence>
<dbReference type="PROSITE" id="PS50181">
    <property type="entry name" value="FBOX"/>
    <property type="match status" value="1"/>
</dbReference>
<dbReference type="RefSeq" id="XP_049263139.1">
    <property type="nucleotide sequence ID" value="XM_049407461.1"/>
</dbReference>
<dbReference type="InterPro" id="IPR001810">
    <property type="entry name" value="F-box_dom"/>
</dbReference>
<sequence length="366" mass="43582">MRNTENNSLIDLPDEILLPIFQSLSAIELAELQLVNKRFNNLVTPLLWKSIYVYRSSKEVRAGSCWFDYWWMSLDTFLGLARSQKLKYKFMEKIIFYSDHYLSVEWFKWLKREIPQCCIGFSKITKQATMRWRCECDMAPTIRWTWLNYYYLKGPVQYQPEEPHIYTSIRIESPDQSFYDNWLPLFTSLKALYIDKPSPFYVNKKICLTHLFLGNATTYGVSVNTSILENFDLSSLVSLSIPEVTSWKWVQLSQSLFAIKEIQLSNSIKDFPLYSLRELHYHCDIPKEDFKFLPRHEITYLSAYPTKNNNGTYTPNPPNHRSRQKRTWDMNQLDNMKKLRKLKLDNLKYQVVKTYFKTLYVEIPTG</sequence>
<dbReference type="SMART" id="SM00256">
    <property type="entry name" value="FBOX"/>
    <property type="match status" value="1"/>
</dbReference>
<dbReference type="Pfam" id="PF12937">
    <property type="entry name" value="F-box-like"/>
    <property type="match status" value="1"/>
</dbReference>
<name>A0A8J5QLR0_9ASCO</name>